<dbReference type="InterPro" id="IPR042119">
    <property type="entry name" value="QueA_dom2"/>
</dbReference>
<keyword evidence="5" id="KW-0413">Isomerase</keyword>
<keyword evidence="4" id="KW-0671">Queuosine biosynthesis</keyword>
<organism evidence="5">
    <name type="scientific">bioreactor metagenome</name>
    <dbReference type="NCBI Taxonomy" id="1076179"/>
    <lineage>
        <taxon>unclassified sequences</taxon>
        <taxon>metagenomes</taxon>
        <taxon>ecological metagenomes</taxon>
    </lineage>
</organism>
<dbReference type="GO" id="GO:0008616">
    <property type="term" value="P:tRNA queuosine(34) biosynthetic process"/>
    <property type="evidence" value="ECO:0007669"/>
    <property type="project" value="UniProtKB-KW"/>
</dbReference>
<gene>
    <name evidence="5" type="primary">queA_29</name>
    <name evidence="5" type="ORF">SDC9_93649</name>
</gene>
<dbReference type="Gene3D" id="2.40.10.240">
    <property type="entry name" value="QueA-like"/>
    <property type="match status" value="1"/>
</dbReference>
<keyword evidence="5" id="KW-0328">Glycosyltransferase</keyword>
<dbReference type="InterPro" id="IPR003699">
    <property type="entry name" value="QueA"/>
</dbReference>
<sequence>MYFDSNGHDSLNGYCLKAKVVNKIEDKSIVEFSWKGGIPFSELMEKCGKVPIPPYLNREAEDSDTERYQTLYAQNRGSVAAPTAGLHFSENVLNRIKKKGIDINSICLHVGAGTFLPVKSDFIINHHMHYEPFSVSKDLIVKLINKGSRKVISVGTTSTRCLESLYYLGIHCIEGGDPSHVSQWEPYDREHEYPTLEALTALLTWMESNGRDRIDTKTGIIIVPTFNFRIVDILITNFHQPNSTLLLLIAAFVGDFWKEIYKYALNNDFRFLSYGDSSILFRSSAL</sequence>
<dbReference type="AlphaFoldDB" id="A0A645A1M5"/>
<evidence type="ECO:0000256" key="2">
    <source>
        <dbReference type="ARBA" id="ARBA00022679"/>
    </source>
</evidence>
<evidence type="ECO:0000256" key="1">
    <source>
        <dbReference type="ARBA" id="ARBA00022490"/>
    </source>
</evidence>
<dbReference type="EMBL" id="VSSQ01011486">
    <property type="protein sequence ID" value="MPM46942.1"/>
    <property type="molecule type" value="Genomic_DNA"/>
</dbReference>
<keyword evidence="3" id="KW-0949">S-adenosyl-L-methionine</keyword>
<dbReference type="PANTHER" id="PTHR30307">
    <property type="entry name" value="S-ADENOSYLMETHIONINE:TRNA RIBOSYLTRANSFERASE-ISOMERASE"/>
    <property type="match status" value="1"/>
</dbReference>
<name>A0A645A1M5_9ZZZZ</name>
<dbReference type="EC" id="2.4.99.17" evidence="5"/>
<dbReference type="Gene3D" id="3.40.1780.10">
    <property type="entry name" value="QueA-like"/>
    <property type="match status" value="1"/>
</dbReference>
<evidence type="ECO:0000313" key="5">
    <source>
        <dbReference type="EMBL" id="MPM46942.1"/>
    </source>
</evidence>
<evidence type="ECO:0000256" key="3">
    <source>
        <dbReference type="ARBA" id="ARBA00022691"/>
    </source>
</evidence>
<evidence type="ECO:0000256" key="4">
    <source>
        <dbReference type="ARBA" id="ARBA00022785"/>
    </source>
</evidence>
<dbReference type="InterPro" id="IPR042118">
    <property type="entry name" value="QueA_dom1"/>
</dbReference>
<keyword evidence="2 5" id="KW-0808">Transferase</keyword>
<comment type="caution">
    <text evidence="5">The sequence shown here is derived from an EMBL/GenBank/DDBJ whole genome shotgun (WGS) entry which is preliminary data.</text>
</comment>
<accession>A0A645A1M5</accession>
<dbReference type="PANTHER" id="PTHR30307:SF0">
    <property type="entry name" value="S-ADENOSYLMETHIONINE:TRNA RIBOSYLTRANSFERASE-ISOMERASE"/>
    <property type="match status" value="1"/>
</dbReference>
<protein>
    <submittedName>
        <fullName evidence="5">S-adenosylmethionine:tRNA ribosyltransferase-isomerase</fullName>
        <ecNumber evidence="5">2.4.99.17</ecNumber>
    </submittedName>
</protein>
<proteinExistence type="predicted"/>
<dbReference type="Pfam" id="PF02547">
    <property type="entry name" value="Queuosine_synth"/>
    <property type="match status" value="1"/>
</dbReference>
<dbReference type="SUPFAM" id="SSF111337">
    <property type="entry name" value="QueA-like"/>
    <property type="match status" value="1"/>
</dbReference>
<keyword evidence="1" id="KW-0963">Cytoplasm</keyword>
<dbReference type="InterPro" id="IPR036100">
    <property type="entry name" value="QueA_sf"/>
</dbReference>
<dbReference type="GO" id="GO:0051075">
    <property type="term" value="F:S-adenosylmethionine:tRNA ribosyltransferase-isomerase activity"/>
    <property type="evidence" value="ECO:0007669"/>
    <property type="project" value="UniProtKB-EC"/>
</dbReference>
<reference evidence="5" key="1">
    <citation type="submission" date="2019-08" db="EMBL/GenBank/DDBJ databases">
        <authorList>
            <person name="Kucharzyk K."/>
            <person name="Murdoch R.W."/>
            <person name="Higgins S."/>
            <person name="Loffler F."/>
        </authorList>
    </citation>
    <scope>NUCLEOTIDE SEQUENCE</scope>
</reference>